<evidence type="ECO:0000313" key="2">
    <source>
        <dbReference type="EMBL" id="KAJ7782554.1"/>
    </source>
</evidence>
<dbReference type="AlphaFoldDB" id="A0AAD7P0E0"/>
<protein>
    <submittedName>
        <fullName evidence="2">Uncharacterized protein</fullName>
    </submittedName>
</protein>
<sequence>MPPKGSGNLHEEDFTFNGDRSGMMNAEAMARKLGFGGGNVGDDILGEEEEEDFLSEIMCNAALEDPEQADIQSDGQTIRTESSSEWFPYPTKTMFLLDTLDNLPRLRVSNSLMWVSLWILKEARCKDVPSFDHLRRIQKQIRSDCRIPSIPCKSLLGNVFFMNDPRAIIAQDWTNPTTRKLIHVYPEIPEDSIIREIWHAQKWRKNMKLDALSPMYDTGSSHYYVNEIARLNNGDFVIPIRWVKFCGKVYADAFSVKFDDQKEATVIDHKTVFFSASDLRNNYLDLQDQGKVPKWSAQTAAAGHHERMPNPKRAIAKGRPLYHSFVDYFGDDMSGNRSKSWNKHWNAYMTHRNLPRKLLQQEFHVHFVSTSPNASISEQSTHTEPVEVQDDSGDSTCFCIYVNDGPSDNPMQSEVSGHIGGKGNRFCRKCEAGGTQKEKSTDEGTPRTKEKIMAELEKQVKLACAGVMQPIKDSQTLTGIKDMYTQHWIEHLLARFKDMKTEEPGFDPTKDTPVEILHTILLGVVKYIWHISHTPWSDEQKKMYSIRLQSTSTDGLSINAIRANYIMQYAGSLIGHQFKTIAQTNVFHVYDLVTNHQFMAWKATGELAALLWVPEIRNLAEYRVIGSLSSLNAIILLMFKTNQHDLKVAVANVLDVFSLIDPSKIITKIKLHLLAHIDSDAVEIGPLVGVATEIFESFNTIFRYCSILSNHLAPSCDIAIQLGDQEGLKHCLTAGRWFCHAAGEWQSAGPGVRHFISQHPVLQRLLGWAEQKLLRHGEVKFEPLKRGQKNRPNYALKSMTAATAMNYVVGESSDECFVGSWIFAQSVTDANCTISGRISEILANSSVNPVVVLEAFQVLSVRDDIYGMPVLGLRDGEKLFNIIPAKNIKFKINVQHNCYTAKCEATSERLRMQERVESDQTENFIVHKPLDRFIINSHAFHNAHLLRATLPRDLIAPIPLFKQRREKHAEFAATFRANRALKAVKRKAGAAKKPKASRKRKAVGQPGGNEASGSEKRQRKGSAENLQAEPFPENGGLVGGRAKRSITRTEWAKAVDEVEDSEDDEESSSDSDSNMYHTSDSD</sequence>
<dbReference type="Proteomes" id="UP001215280">
    <property type="component" value="Unassembled WGS sequence"/>
</dbReference>
<evidence type="ECO:0000256" key="1">
    <source>
        <dbReference type="SAM" id="MobiDB-lite"/>
    </source>
</evidence>
<organism evidence="2 3">
    <name type="scientific">Mycena maculata</name>
    <dbReference type="NCBI Taxonomy" id="230809"/>
    <lineage>
        <taxon>Eukaryota</taxon>
        <taxon>Fungi</taxon>
        <taxon>Dikarya</taxon>
        <taxon>Basidiomycota</taxon>
        <taxon>Agaricomycotina</taxon>
        <taxon>Agaricomycetes</taxon>
        <taxon>Agaricomycetidae</taxon>
        <taxon>Agaricales</taxon>
        <taxon>Marasmiineae</taxon>
        <taxon>Mycenaceae</taxon>
        <taxon>Mycena</taxon>
    </lineage>
</organism>
<gene>
    <name evidence="2" type="ORF">DFH07DRAFT_764692</name>
</gene>
<comment type="caution">
    <text evidence="2">The sequence shown here is derived from an EMBL/GenBank/DDBJ whole genome shotgun (WGS) entry which is preliminary data.</text>
</comment>
<name>A0AAD7P0E0_9AGAR</name>
<feature type="region of interest" description="Disordered" evidence="1">
    <location>
        <begin position="984"/>
        <end position="1082"/>
    </location>
</feature>
<proteinExistence type="predicted"/>
<dbReference type="PANTHER" id="PTHR31912:SF34">
    <property type="entry name" value="NOTOCHORD-RELATED PROTEIN"/>
    <property type="match status" value="1"/>
</dbReference>
<feature type="region of interest" description="Disordered" evidence="1">
    <location>
        <begin position="1"/>
        <end position="20"/>
    </location>
</feature>
<dbReference type="EMBL" id="JARJLG010000003">
    <property type="protein sequence ID" value="KAJ7782554.1"/>
    <property type="molecule type" value="Genomic_DNA"/>
</dbReference>
<feature type="compositionally biased region" description="Acidic residues" evidence="1">
    <location>
        <begin position="1057"/>
        <end position="1069"/>
    </location>
</feature>
<accession>A0AAD7P0E0</accession>
<evidence type="ECO:0000313" key="3">
    <source>
        <dbReference type="Proteomes" id="UP001215280"/>
    </source>
</evidence>
<feature type="compositionally biased region" description="Basic residues" evidence="1">
    <location>
        <begin position="984"/>
        <end position="1002"/>
    </location>
</feature>
<reference evidence="2" key="1">
    <citation type="submission" date="2023-03" db="EMBL/GenBank/DDBJ databases">
        <title>Massive genome expansion in bonnet fungi (Mycena s.s.) driven by repeated elements and novel gene families across ecological guilds.</title>
        <authorList>
            <consortium name="Lawrence Berkeley National Laboratory"/>
            <person name="Harder C.B."/>
            <person name="Miyauchi S."/>
            <person name="Viragh M."/>
            <person name="Kuo A."/>
            <person name="Thoen E."/>
            <person name="Andreopoulos B."/>
            <person name="Lu D."/>
            <person name="Skrede I."/>
            <person name="Drula E."/>
            <person name="Henrissat B."/>
            <person name="Morin E."/>
            <person name="Kohler A."/>
            <person name="Barry K."/>
            <person name="LaButti K."/>
            <person name="Morin E."/>
            <person name="Salamov A."/>
            <person name="Lipzen A."/>
            <person name="Mereny Z."/>
            <person name="Hegedus B."/>
            <person name="Baldrian P."/>
            <person name="Stursova M."/>
            <person name="Weitz H."/>
            <person name="Taylor A."/>
            <person name="Grigoriev I.V."/>
            <person name="Nagy L.G."/>
            <person name="Martin F."/>
            <person name="Kauserud H."/>
        </authorList>
    </citation>
    <scope>NUCLEOTIDE SEQUENCE</scope>
    <source>
        <strain evidence="2">CBHHK188m</strain>
    </source>
</reference>
<dbReference type="PANTHER" id="PTHR31912">
    <property type="entry name" value="IP13529P"/>
    <property type="match status" value="1"/>
</dbReference>
<keyword evidence="3" id="KW-1185">Reference proteome</keyword>